<accession>A0A9E7EN56</accession>
<dbReference type="Proteomes" id="UP001055439">
    <property type="component" value="Chromosome 10"/>
</dbReference>
<dbReference type="EMBL" id="CP097503">
    <property type="protein sequence ID" value="URD79761.1"/>
    <property type="molecule type" value="Genomic_DNA"/>
</dbReference>
<reference evidence="1" key="1">
    <citation type="submission" date="2022-05" db="EMBL/GenBank/DDBJ databases">
        <title>The Musa troglodytarum L. genome provides insights into the mechanism of non-climacteric behaviour and enrichment of carotenoids.</title>
        <authorList>
            <person name="Wang J."/>
        </authorList>
    </citation>
    <scope>NUCLEOTIDE SEQUENCE</scope>
    <source>
        <tissue evidence="1">Leaf</tissue>
    </source>
</reference>
<protein>
    <submittedName>
        <fullName evidence="1">Uncharacterized protein</fullName>
    </submittedName>
</protein>
<dbReference type="AlphaFoldDB" id="A0A9E7EN56"/>
<keyword evidence="2" id="KW-1185">Reference proteome</keyword>
<evidence type="ECO:0000313" key="1">
    <source>
        <dbReference type="EMBL" id="URD79761.1"/>
    </source>
</evidence>
<name>A0A9E7EN56_9LILI</name>
<organism evidence="1 2">
    <name type="scientific">Musa troglodytarum</name>
    <name type="common">fe'i banana</name>
    <dbReference type="NCBI Taxonomy" id="320322"/>
    <lineage>
        <taxon>Eukaryota</taxon>
        <taxon>Viridiplantae</taxon>
        <taxon>Streptophyta</taxon>
        <taxon>Embryophyta</taxon>
        <taxon>Tracheophyta</taxon>
        <taxon>Spermatophyta</taxon>
        <taxon>Magnoliopsida</taxon>
        <taxon>Liliopsida</taxon>
        <taxon>Zingiberales</taxon>
        <taxon>Musaceae</taxon>
        <taxon>Musa</taxon>
    </lineage>
</organism>
<sequence length="64" mass="7323">MPHHDEKAFIPIQLSQRKFLSWSARMCQFCLPYEVLHSKNLSELSAVKLSLVLGSAKELEPLIL</sequence>
<gene>
    <name evidence="1" type="ORF">MUK42_15254</name>
</gene>
<proteinExistence type="predicted"/>
<evidence type="ECO:0000313" key="2">
    <source>
        <dbReference type="Proteomes" id="UP001055439"/>
    </source>
</evidence>